<reference evidence="2 3" key="1">
    <citation type="submission" date="2019-11" db="EMBL/GenBank/DDBJ databases">
        <title>Pedobacter sp. HMF7056 Genome sequencing and assembly.</title>
        <authorList>
            <person name="Kang H."/>
            <person name="Kim H."/>
            <person name="Joh K."/>
        </authorList>
    </citation>
    <scope>NUCLEOTIDE SEQUENCE [LARGE SCALE GENOMIC DNA]</scope>
    <source>
        <strain evidence="2 3">HMF7056</strain>
    </source>
</reference>
<evidence type="ECO:0000259" key="1">
    <source>
        <dbReference type="PROSITE" id="PS51154"/>
    </source>
</evidence>
<dbReference type="SMART" id="SM00506">
    <property type="entry name" value="A1pp"/>
    <property type="match status" value="1"/>
</dbReference>
<protein>
    <submittedName>
        <fullName evidence="2">O-acetyl-ADP-ribose deacetylase</fullName>
    </submittedName>
</protein>
<dbReference type="CDD" id="cd02908">
    <property type="entry name" value="Macro_OAADPr_deacetylase"/>
    <property type="match status" value="1"/>
</dbReference>
<comment type="caution">
    <text evidence="2">The sequence shown here is derived from an EMBL/GenBank/DDBJ whole genome shotgun (WGS) entry which is preliminary data.</text>
</comment>
<dbReference type="PANTHER" id="PTHR11106:SF27">
    <property type="entry name" value="MACRO DOMAIN-CONTAINING PROTEIN"/>
    <property type="match status" value="1"/>
</dbReference>
<dbReference type="InterPro" id="IPR002589">
    <property type="entry name" value="Macro_dom"/>
</dbReference>
<dbReference type="EMBL" id="WVHS01000002">
    <property type="protein sequence ID" value="MXV15908.1"/>
    <property type="molecule type" value="Genomic_DNA"/>
</dbReference>
<sequence length="175" mass="18543">MEPAKLTVVKGDITKIAADAIVNAANSSLMGGGGVDGAIHRKGGPKILDECRDIVARQGGLATGEAVITTAGKLPAKYVIHTVGPVWRGGNDGEPGLLRNCYLNSLDLANKYQVVSVAFPGISTGIYGYPKADAAKVAVETVTEHLHKLTGIREVLFVCFDEESERIYRELIPGR</sequence>
<organism evidence="2 3">
    <name type="scientific">Hufsiella ginkgonis</name>
    <dbReference type="NCBI Taxonomy" id="2695274"/>
    <lineage>
        <taxon>Bacteria</taxon>
        <taxon>Pseudomonadati</taxon>
        <taxon>Bacteroidota</taxon>
        <taxon>Sphingobacteriia</taxon>
        <taxon>Sphingobacteriales</taxon>
        <taxon>Sphingobacteriaceae</taxon>
        <taxon>Hufsiella</taxon>
    </lineage>
</organism>
<accession>A0A7K1XYK0</accession>
<feature type="domain" description="Macro" evidence="1">
    <location>
        <begin position="1"/>
        <end position="175"/>
    </location>
</feature>
<proteinExistence type="predicted"/>
<dbReference type="RefSeq" id="WP_160906874.1">
    <property type="nucleotide sequence ID" value="NZ_WVHS01000002.1"/>
</dbReference>
<dbReference type="Gene3D" id="3.40.220.10">
    <property type="entry name" value="Leucine Aminopeptidase, subunit E, domain 1"/>
    <property type="match status" value="1"/>
</dbReference>
<dbReference type="PROSITE" id="PS51154">
    <property type="entry name" value="MACRO"/>
    <property type="match status" value="1"/>
</dbReference>
<dbReference type="InterPro" id="IPR043472">
    <property type="entry name" value="Macro_dom-like"/>
</dbReference>
<dbReference type="Pfam" id="PF01661">
    <property type="entry name" value="Macro"/>
    <property type="match status" value="1"/>
</dbReference>
<dbReference type="AlphaFoldDB" id="A0A7K1XYK0"/>
<keyword evidence="3" id="KW-1185">Reference proteome</keyword>
<dbReference type="PANTHER" id="PTHR11106">
    <property type="entry name" value="GANGLIOSIDE INDUCED DIFFERENTIATION ASSOCIATED PROTEIN 2-RELATED"/>
    <property type="match status" value="1"/>
</dbReference>
<dbReference type="Proteomes" id="UP000451233">
    <property type="component" value="Unassembled WGS sequence"/>
</dbReference>
<evidence type="ECO:0000313" key="3">
    <source>
        <dbReference type="Proteomes" id="UP000451233"/>
    </source>
</evidence>
<evidence type="ECO:0000313" key="2">
    <source>
        <dbReference type="EMBL" id="MXV15908.1"/>
    </source>
</evidence>
<name>A0A7K1XYK0_9SPHI</name>
<gene>
    <name evidence="2" type="ORF">GS398_11380</name>
</gene>
<dbReference type="NCBIfam" id="NF001664">
    <property type="entry name" value="PRK00431.1-6"/>
    <property type="match status" value="1"/>
</dbReference>
<dbReference type="SUPFAM" id="SSF52949">
    <property type="entry name" value="Macro domain-like"/>
    <property type="match status" value="1"/>
</dbReference>